<proteinExistence type="predicted"/>
<dbReference type="Gene3D" id="1.25.40.20">
    <property type="entry name" value="Ankyrin repeat-containing domain"/>
    <property type="match status" value="3"/>
</dbReference>
<dbReference type="OrthoDB" id="60951at2759"/>
<name>A0A1V9ZDE7_9STRA</name>
<evidence type="ECO:0000313" key="2">
    <source>
        <dbReference type="Proteomes" id="UP000243217"/>
    </source>
</evidence>
<dbReference type="STRING" id="74557.A0A1V9ZDE7"/>
<dbReference type="PANTHER" id="PTHR46586">
    <property type="entry name" value="ANKYRIN REPEAT-CONTAINING PROTEIN"/>
    <property type="match status" value="1"/>
</dbReference>
<evidence type="ECO:0000313" key="1">
    <source>
        <dbReference type="EMBL" id="OQR95931.1"/>
    </source>
</evidence>
<comment type="caution">
    <text evidence="1">The sequence shown here is derived from an EMBL/GenBank/DDBJ whole genome shotgun (WGS) entry which is preliminary data.</text>
</comment>
<dbReference type="SUPFAM" id="SSF48403">
    <property type="entry name" value="Ankyrin repeat"/>
    <property type="match status" value="1"/>
</dbReference>
<protein>
    <recommendedName>
        <fullName evidence="3">Ankyrin repeat</fullName>
    </recommendedName>
</protein>
<reference evidence="1 2" key="1">
    <citation type="journal article" date="2014" name="Genome Biol. Evol.">
        <title>The secreted proteins of Achlya hypogyna and Thraustotheca clavata identify the ancestral oomycete secretome and reveal gene acquisitions by horizontal gene transfer.</title>
        <authorList>
            <person name="Misner I."/>
            <person name="Blouin N."/>
            <person name="Leonard G."/>
            <person name="Richards T.A."/>
            <person name="Lane C.E."/>
        </authorList>
    </citation>
    <scope>NUCLEOTIDE SEQUENCE [LARGE SCALE GENOMIC DNA]</scope>
    <source>
        <strain evidence="1 2">ATCC 34112</strain>
    </source>
</reference>
<accession>A0A1V9ZDE7</accession>
<dbReference type="InterPro" id="IPR036770">
    <property type="entry name" value="Ankyrin_rpt-contain_sf"/>
</dbReference>
<evidence type="ECO:0008006" key="3">
    <source>
        <dbReference type="Google" id="ProtNLM"/>
    </source>
</evidence>
<keyword evidence="2" id="KW-1185">Reference proteome</keyword>
<dbReference type="Proteomes" id="UP000243217">
    <property type="component" value="Unassembled WGS sequence"/>
</dbReference>
<organism evidence="1 2">
    <name type="scientific">Thraustotheca clavata</name>
    <dbReference type="NCBI Taxonomy" id="74557"/>
    <lineage>
        <taxon>Eukaryota</taxon>
        <taxon>Sar</taxon>
        <taxon>Stramenopiles</taxon>
        <taxon>Oomycota</taxon>
        <taxon>Saprolegniomycetes</taxon>
        <taxon>Saprolegniales</taxon>
        <taxon>Achlyaceae</taxon>
        <taxon>Thraustotheca</taxon>
    </lineage>
</organism>
<dbReference type="PANTHER" id="PTHR46586:SF3">
    <property type="entry name" value="ANKYRIN REPEAT-CONTAINING PROTEIN"/>
    <property type="match status" value="1"/>
</dbReference>
<gene>
    <name evidence="1" type="ORF">THRCLA_07452</name>
</gene>
<dbReference type="EMBL" id="JNBS01002005">
    <property type="protein sequence ID" value="OQR95931.1"/>
    <property type="molecule type" value="Genomic_DNA"/>
</dbReference>
<dbReference type="InterPro" id="IPR052050">
    <property type="entry name" value="SecEffector_AnkRepeat"/>
</dbReference>
<dbReference type="AlphaFoldDB" id="A0A1V9ZDE7"/>
<sequence>MEAVRTVLRCTDLVQEIVEYQPGLHLSVYSFQPFLQRSYLQDHDFPDDTEWGYHHAIAIEVNDAISPWFHDHGVAGVLHLLQWKLLTYVQGVYYWAVAGCDLDVVKEINVLYHDYAPRGLIDVASARGDIELLAWLHTNGHRKCSSNAMDMAADRGFYDVVTYLRAMDCDGATVAGFEAAVQHGYLDIVRYLYEQYPAICRSNIYEIAAAYGQLDVLRYLCRYTAPFDVSIQRAKFTAAQTNQFDILLELHRLYSHDQHLLSIARYALKRHCVPLCECFTTSIWPELSSLTEHLGKSCVVSSIIDAARAGCIDILLLLHQHEPDLVWPTDAMEAAAEAGHLDTVKFLHENHPETDSEMALYNAITGQRADMDLIIYLVEVVGIAGDPHLAVLHNRLDALEYFNSSSIVAADAWTPELMDLAAAHGKLDLVKFFHYKRKEGCTSAAMNLAAGFGHLDIVVFLNENRQEGCTDAALEKAMTRRNKGVVEYLFTKCRRYFTRPTVLHAKQYLRRQSNWDHRKVSFGEIVC</sequence>